<dbReference type="InterPro" id="IPR039421">
    <property type="entry name" value="Type_1_exporter"/>
</dbReference>
<evidence type="ECO:0000259" key="11">
    <source>
        <dbReference type="PROSITE" id="PS50929"/>
    </source>
</evidence>
<dbReference type="FunFam" id="3.40.50.300:FF:000299">
    <property type="entry name" value="ABC transporter ATP-binding protein/permease"/>
    <property type="match status" value="1"/>
</dbReference>
<keyword evidence="2" id="KW-0813">Transport</keyword>
<dbReference type="GO" id="GO:0016887">
    <property type="term" value="F:ATP hydrolysis activity"/>
    <property type="evidence" value="ECO:0007669"/>
    <property type="project" value="InterPro"/>
</dbReference>
<dbReference type="EMBL" id="BFAZ01000003">
    <property type="protein sequence ID" value="GBF41318.1"/>
    <property type="molecule type" value="Genomic_DNA"/>
</dbReference>
<gene>
    <name evidence="12" type="ORF">LPTSP2_05900</name>
</gene>
<dbReference type="InterPro" id="IPR003439">
    <property type="entry name" value="ABC_transporter-like_ATP-bd"/>
</dbReference>
<name>A0A2P2D9S8_9LEPT</name>
<dbReference type="GO" id="GO:0005524">
    <property type="term" value="F:ATP binding"/>
    <property type="evidence" value="ECO:0007669"/>
    <property type="project" value="UniProtKB-KW"/>
</dbReference>
<evidence type="ECO:0000259" key="10">
    <source>
        <dbReference type="PROSITE" id="PS50893"/>
    </source>
</evidence>
<evidence type="ECO:0000256" key="3">
    <source>
        <dbReference type="ARBA" id="ARBA00022475"/>
    </source>
</evidence>
<keyword evidence="3" id="KW-1003">Cell membrane</keyword>
<feature type="transmembrane region" description="Helical" evidence="9">
    <location>
        <begin position="188"/>
        <end position="205"/>
    </location>
</feature>
<evidence type="ECO:0000256" key="8">
    <source>
        <dbReference type="ARBA" id="ARBA00023136"/>
    </source>
</evidence>
<dbReference type="PROSITE" id="PS50929">
    <property type="entry name" value="ABC_TM1F"/>
    <property type="match status" value="1"/>
</dbReference>
<feature type="domain" description="ABC transmembrane type-1" evidence="11">
    <location>
        <begin position="28"/>
        <end position="288"/>
    </location>
</feature>
<comment type="caution">
    <text evidence="12">The sequence shown here is derived from an EMBL/GenBank/DDBJ whole genome shotgun (WGS) entry which is preliminary data.</text>
</comment>
<evidence type="ECO:0000256" key="7">
    <source>
        <dbReference type="ARBA" id="ARBA00022989"/>
    </source>
</evidence>
<evidence type="ECO:0000256" key="9">
    <source>
        <dbReference type="SAM" id="Phobius"/>
    </source>
</evidence>
<dbReference type="InterPro" id="IPR011527">
    <property type="entry name" value="ABC1_TM_dom"/>
</dbReference>
<dbReference type="InterPro" id="IPR027417">
    <property type="entry name" value="P-loop_NTPase"/>
</dbReference>
<dbReference type="GO" id="GO:0005886">
    <property type="term" value="C:plasma membrane"/>
    <property type="evidence" value="ECO:0007669"/>
    <property type="project" value="UniProtKB-SubCell"/>
</dbReference>
<evidence type="ECO:0000256" key="2">
    <source>
        <dbReference type="ARBA" id="ARBA00022448"/>
    </source>
</evidence>
<dbReference type="SMART" id="SM00382">
    <property type="entry name" value="AAA"/>
    <property type="match status" value="1"/>
</dbReference>
<evidence type="ECO:0000256" key="1">
    <source>
        <dbReference type="ARBA" id="ARBA00004651"/>
    </source>
</evidence>
<dbReference type="GO" id="GO:0140359">
    <property type="term" value="F:ABC-type transporter activity"/>
    <property type="evidence" value="ECO:0007669"/>
    <property type="project" value="InterPro"/>
</dbReference>
<organism evidence="12 13">
    <name type="scientific">Leptospira ellinghausenii</name>
    <dbReference type="NCBI Taxonomy" id="1917822"/>
    <lineage>
        <taxon>Bacteria</taxon>
        <taxon>Pseudomonadati</taxon>
        <taxon>Spirochaetota</taxon>
        <taxon>Spirochaetia</taxon>
        <taxon>Leptospirales</taxon>
        <taxon>Leptospiraceae</taxon>
        <taxon>Leptospira</taxon>
    </lineage>
</organism>
<evidence type="ECO:0000256" key="4">
    <source>
        <dbReference type="ARBA" id="ARBA00022692"/>
    </source>
</evidence>
<evidence type="ECO:0000313" key="13">
    <source>
        <dbReference type="Proteomes" id="UP000245206"/>
    </source>
</evidence>
<keyword evidence="13" id="KW-1185">Reference proteome</keyword>
<keyword evidence="8 9" id="KW-0472">Membrane</keyword>
<comment type="subcellular location">
    <subcellularLocation>
        <location evidence="1">Cell membrane</location>
        <topology evidence="1">Multi-pass membrane protein</topology>
    </subcellularLocation>
</comment>
<dbReference type="InterPro" id="IPR017871">
    <property type="entry name" value="ABC_transporter-like_CS"/>
</dbReference>
<dbReference type="Pfam" id="PF00664">
    <property type="entry name" value="ABC_membrane"/>
    <property type="match status" value="1"/>
</dbReference>
<feature type="transmembrane region" description="Helical" evidence="9">
    <location>
        <begin position="158"/>
        <end position="182"/>
    </location>
</feature>
<dbReference type="PROSITE" id="PS00211">
    <property type="entry name" value="ABC_TRANSPORTER_1"/>
    <property type="match status" value="1"/>
</dbReference>
<sequence length="583" mass="65218">MKFSIVVLDELYLSFWNSIKLRRKQQLFLLFVLIIFTSVAEIFSIGAVFPFLGALTNPIQIFKLEELQFLWKVLEVNDPLSVLVYVTAGFILTSLVSGAMRLLLIYATTRLSFGIGADISYEIYKRTLFQPYYVHINRNSAEVITGITSKASSVVTQIVTPILTLLSSVVILLFIIVGLLVIDTKTTLISFSFFIILYIFVALYSKTKLQKNGEILTKNLTTVQKSLQEGMGGIRDILLDGTQSYFLNTYRVSDSLYRKASAENYYYGASPRYVVESLGMALIGIFAYHFGRSTDSLMSALPILGSLAIAAQRVLPILQQSYYSWSNLRAGRENLSNVVELLNQPIQMENSNRQLGKLTFKHEIKIDNISFSYEESKKEVISNVSLTVPKGSRVGIVGQTGSGKSTLMDLLMGLLVPSKGYIHVDGIKLNEENLRLWQNNIAHVPQNIFLSDSSIAENIAFGYRKEEIDFEKLKIAAKKAQISEHIEQLPDGYDTFVGERGVKLSGGQRQRIGIARALYKDAEVIFLDEATSALDNDTEKAVMESIDSLDKSITIFIIAHRLSTIDGCEQKIELSEGKVIQQT</sequence>
<protein>
    <submittedName>
        <fullName evidence="12">ABC transporter, ATP-binding protein</fullName>
    </submittedName>
</protein>
<dbReference type="PANTHER" id="PTHR24221">
    <property type="entry name" value="ATP-BINDING CASSETTE SUB-FAMILY B"/>
    <property type="match status" value="1"/>
</dbReference>
<accession>A0A2P2D9S8</accession>
<dbReference type="InterPro" id="IPR036640">
    <property type="entry name" value="ABC1_TM_sf"/>
</dbReference>
<evidence type="ECO:0000256" key="6">
    <source>
        <dbReference type="ARBA" id="ARBA00022840"/>
    </source>
</evidence>
<proteinExistence type="predicted"/>
<evidence type="ECO:0000256" key="5">
    <source>
        <dbReference type="ARBA" id="ARBA00022741"/>
    </source>
</evidence>
<dbReference type="Pfam" id="PF00005">
    <property type="entry name" value="ABC_tran"/>
    <property type="match status" value="1"/>
</dbReference>
<keyword evidence="5" id="KW-0547">Nucleotide-binding</keyword>
<dbReference type="AlphaFoldDB" id="A0A2P2D9S8"/>
<evidence type="ECO:0000313" key="12">
    <source>
        <dbReference type="EMBL" id="GBF41318.1"/>
    </source>
</evidence>
<dbReference type="Gene3D" id="3.40.50.300">
    <property type="entry name" value="P-loop containing nucleotide triphosphate hydrolases"/>
    <property type="match status" value="1"/>
</dbReference>
<dbReference type="SUPFAM" id="SSF90123">
    <property type="entry name" value="ABC transporter transmembrane region"/>
    <property type="match status" value="1"/>
</dbReference>
<dbReference type="PROSITE" id="PS50893">
    <property type="entry name" value="ABC_TRANSPORTER_2"/>
    <property type="match status" value="1"/>
</dbReference>
<dbReference type="SUPFAM" id="SSF52540">
    <property type="entry name" value="P-loop containing nucleoside triphosphate hydrolases"/>
    <property type="match status" value="1"/>
</dbReference>
<feature type="transmembrane region" description="Helical" evidence="9">
    <location>
        <begin position="273"/>
        <end position="291"/>
    </location>
</feature>
<reference evidence="13" key="1">
    <citation type="journal article" date="2019" name="Microbiol. Immunol.">
        <title>Molecular and phenotypic characterization of Leptospira johnsonii sp. nov., Leptospira ellinghausenii sp. nov. and Leptospira ryugenii sp. nov. isolated from soil and water in Japan.</title>
        <authorList>
            <person name="Masuzawa T."/>
            <person name="Saito M."/>
            <person name="Nakao R."/>
            <person name="Nikaido Y."/>
            <person name="Matsumoto M."/>
            <person name="Ogawa M."/>
            <person name="Yokoyama M."/>
            <person name="Hidaka Y."/>
            <person name="Tomita J."/>
            <person name="Sakakibara K."/>
            <person name="Suzuki K."/>
            <person name="Yasuda S."/>
            <person name="Sato H."/>
            <person name="Yamaguchi M."/>
            <person name="Yoshida S.I."/>
            <person name="Koizumi N."/>
            <person name="Kawamura Y."/>
        </authorList>
    </citation>
    <scope>NUCLEOTIDE SEQUENCE [LARGE SCALE GENOMIC DNA]</scope>
    <source>
        <strain evidence="13">E18</strain>
    </source>
</reference>
<keyword evidence="7 9" id="KW-1133">Transmembrane helix</keyword>
<keyword evidence="4 9" id="KW-0812">Transmembrane</keyword>
<dbReference type="InterPro" id="IPR003593">
    <property type="entry name" value="AAA+_ATPase"/>
</dbReference>
<dbReference type="GO" id="GO:0034040">
    <property type="term" value="F:ATPase-coupled lipid transmembrane transporter activity"/>
    <property type="evidence" value="ECO:0007669"/>
    <property type="project" value="TreeGrafter"/>
</dbReference>
<dbReference type="PANTHER" id="PTHR24221:SF632">
    <property type="entry name" value="ATP-DEPENDENT LIPID A-CORE FLIPPASE"/>
    <property type="match status" value="1"/>
</dbReference>
<keyword evidence="6 12" id="KW-0067">ATP-binding</keyword>
<dbReference type="Gene3D" id="1.20.1560.10">
    <property type="entry name" value="ABC transporter type 1, transmembrane domain"/>
    <property type="match status" value="1"/>
</dbReference>
<dbReference type="Proteomes" id="UP000245206">
    <property type="component" value="Unassembled WGS sequence"/>
</dbReference>
<feature type="domain" description="ABC transporter" evidence="10">
    <location>
        <begin position="364"/>
        <end position="583"/>
    </location>
</feature>
<feature type="transmembrane region" description="Helical" evidence="9">
    <location>
        <begin position="82"/>
        <end position="104"/>
    </location>
</feature>
<feature type="transmembrane region" description="Helical" evidence="9">
    <location>
        <begin position="27"/>
        <end position="52"/>
    </location>
</feature>